<name>A0ABN8U5S8_9BACL</name>
<proteinExistence type="predicted"/>
<reference evidence="1" key="1">
    <citation type="submission" date="2022-06" db="EMBL/GenBank/DDBJ databases">
        <authorList>
            <person name="Dietemann V."/>
            <person name="Ory F."/>
            <person name="Dainat B."/>
            <person name="Oberhansli S."/>
        </authorList>
    </citation>
    <scope>NUCLEOTIDE SEQUENCE</scope>
    <source>
        <strain evidence="1">Ena-SAMPLE-TAB-26-04-2022-14:26:32:270-5432</strain>
    </source>
</reference>
<accession>A0ABN8U5S8</accession>
<comment type="caution">
    <text evidence="1">The sequence shown here is derived from an EMBL/GenBank/DDBJ whole genome shotgun (WGS) entry which is preliminary data.</text>
</comment>
<dbReference type="RefSeq" id="WP_213430866.1">
    <property type="nucleotide sequence ID" value="NZ_AP031286.1"/>
</dbReference>
<keyword evidence="2" id="KW-1185">Reference proteome</keyword>
<gene>
    <name evidence="1" type="ORF">WJ0W_003536</name>
</gene>
<organism evidence="1 2">
    <name type="scientific">Paenibacillus melissococcoides</name>
    <dbReference type="NCBI Taxonomy" id="2912268"/>
    <lineage>
        <taxon>Bacteria</taxon>
        <taxon>Bacillati</taxon>
        <taxon>Bacillota</taxon>
        <taxon>Bacilli</taxon>
        <taxon>Bacillales</taxon>
        <taxon>Paenibacillaceae</taxon>
        <taxon>Paenibacillus</taxon>
    </lineage>
</organism>
<protein>
    <submittedName>
        <fullName evidence="1">Uncharacterized protein</fullName>
    </submittedName>
</protein>
<dbReference type="EMBL" id="CALYLO010000004">
    <property type="protein sequence ID" value="CAH8246301.1"/>
    <property type="molecule type" value="Genomic_DNA"/>
</dbReference>
<dbReference type="Proteomes" id="UP001154322">
    <property type="component" value="Unassembled WGS sequence"/>
</dbReference>
<evidence type="ECO:0000313" key="1">
    <source>
        <dbReference type="EMBL" id="CAH8246301.1"/>
    </source>
</evidence>
<evidence type="ECO:0000313" key="2">
    <source>
        <dbReference type="Proteomes" id="UP001154322"/>
    </source>
</evidence>
<sequence length="119" mass="14029">MMIKASEFKEFIELVHSSKNHKDDWAITLYSKEKVGPSVSFPNGEPKQEQPEFRVKLVYCCSSFNLVFEKRFSEEEFSNENMEFKISELRAMSVVKEFERIKLDYSRQLVTVHDVHGDL</sequence>